<accession>A0A8H9BXY1</accession>
<dbReference type="Proteomes" id="UP000600220">
    <property type="component" value="Unassembled WGS sequence"/>
</dbReference>
<dbReference type="InterPro" id="IPR051162">
    <property type="entry name" value="T4SS_component"/>
</dbReference>
<evidence type="ECO:0000313" key="2">
    <source>
        <dbReference type="Proteomes" id="UP000600220"/>
    </source>
</evidence>
<protein>
    <submittedName>
        <fullName evidence="1">DUF853 family protein</fullName>
    </submittedName>
</protein>
<sequence>MFKSKKYEKPVTVQDYHDDGYNLDLLCEIQPQGGIDFKERYIRTGSGYTTAITIYELPKVLTDNWLDSIVNQTGVVAVFDTISIDRNTSIKKINRSIGEQGSRLYENNLKTLDKIEANDTYQSLINLGANVKIHGEVMKRIVLRLFITKTTETELEIAVRKIKKDLEALSFKAQMMQFESKDNYLSMFYSYEQQKKHLDHFRIGCAIQAGHLAGSYYFNHQELLDERGSYLGNTMTNGSVIFDPFKSDDIRTFFNILVLGKMGMGKSTLLKMILEDQFGRGNFIRGFDKARDFAPMIKELGGKVICLDGADGAINMLQIFASASISESDLRVSQINSYIIHLDKLKMQFKLLNSDLTETDLKMIKSAFDDFYVDIGLIDKSLGENQNITDLPNEAYPKLSQFRTYFETTFKKKVYASNPTEARKEGIEKIEATLNDLCNMYKDIFDGITSLENMEDEQVVMFDIEGLTSYDESIKNCMLYTSLQLIWAQAIKNGRKYKNLIESGEIDEKDAKRFMFFIDECHNLINSNDEDVVDFIVKFQKEMRKFLAGVIFATQSPQELIPENINSKVEPKLKQVFALTQSKFLLNMEKSDVAIVSKALGSVIKNSEYDRIPLLRRGQALLNIAGSNTIFFNIEPTQQQLNRFKGGI</sequence>
<dbReference type="SUPFAM" id="SSF52540">
    <property type="entry name" value="P-loop containing nucleoside triphosphate hydrolases"/>
    <property type="match status" value="1"/>
</dbReference>
<dbReference type="InterPro" id="IPR027417">
    <property type="entry name" value="P-loop_NTPase"/>
</dbReference>
<evidence type="ECO:0000313" key="1">
    <source>
        <dbReference type="EMBL" id="EGQ4385519.1"/>
    </source>
</evidence>
<comment type="caution">
    <text evidence="1">The sequence shown here is derived from an EMBL/GenBank/DDBJ whole genome shotgun (WGS) entry which is preliminary data.</text>
</comment>
<dbReference type="PANTHER" id="PTHR30121">
    <property type="entry name" value="UNCHARACTERIZED PROTEIN YJGR-RELATED"/>
    <property type="match status" value="1"/>
</dbReference>
<proteinExistence type="predicted"/>
<dbReference type="RefSeq" id="WP_115895575.1">
    <property type="nucleotide sequence ID" value="NZ_BAAFJO010000013.1"/>
</dbReference>
<reference evidence="1 2" key="1">
    <citation type="submission" date="2018-11" db="EMBL/GenBank/DDBJ databases">
        <authorList>
            <consortium name="Veterinary Laboratory Investigation and Response Network"/>
        </authorList>
    </citation>
    <scope>NUCLEOTIDE SEQUENCE [LARGE SCALE GENOMIC DNA]</scope>
    <source>
        <strain evidence="1 2">SPSE-18-VL-LA-PA-Ryan-0021</strain>
    </source>
</reference>
<name>A0A8H9BXY1_STAPS</name>
<dbReference type="Gene3D" id="3.40.50.300">
    <property type="entry name" value="P-loop containing nucleotide triphosphate hydrolases"/>
    <property type="match status" value="2"/>
</dbReference>
<organism evidence="1 2">
    <name type="scientific">Staphylococcus pseudintermedius</name>
    <dbReference type="NCBI Taxonomy" id="283734"/>
    <lineage>
        <taxon>Bacteria</taxon>
        <taxon>Bacillati</taxon>
        <taxon>Bacillota</taxon>
        <taxon>Bacilli</taxon>
        <taxon>Bacillales</taxon>
        <taxon>Staphylococcaceae</taxon>
        <taxon>Staphylococcus</taxon>
        <taxon>Staphylococcus intermedius group</taxon>
    </lineage>
</organism>
<dbReference type="PANTHER" id="PTHR30121:SF6">
    <property type="entry name" value="SLR6007 PROTEIN"/>
    <property type="match status" value="1"/>
</dbReference>
<gene>
    <name evidence="1" type="ORF">EGV54_10520</name>
</gene>
<dbReference type="EMBL" id="AAXKXX010000018">
    <property type="protein sequence ID" value="EGQ4385519.1"/>
    <property type="molecule type" value="Genomic_DNA"/>
</dbReference>
<keyword evidence="2" id="KW-1185">Reference proteome</keyword>
<dbReference type="AlphaFoldDB" id="A0A8H9BXY1"/>